<gene>
    <name evidence="1" type="ORF">GCM10011340_12160</name>
</gene>
<accession>A0ABQ3I3A2</accession>
<sequence>MNKAEQFFETLVSHFATQADVTEGKMMSSRGLQYKGKNFLFNWDNKMCFRLGRDFDPASEGIHHYTLLNPFKTKPPLKDWFVLTTDMDKWIALAEIALARMKSGR</sequence>
<dbReference type="RefSeq" id="WP_189629342.1">
    <property type="nucleotide sequence ID" value="NZ_BNAG01000002.1"/>
</dbReference>
<evidence type="ECO:0000313" key="1">
    <source>
        <dbReference type="EMBL" id="GHE59131.1"/>
    </source>
</evidence>
<protein>
    <recommendedName>
        <fullName evidence="3">TfoX N-terminal domain-containing protein</fullName>
    </recommendedName>
</protein>
<evidence type="ECO:0000313" key="2">
    <source>
        <dbReference type="Proteomes" id="UP000658258"/>
    </source>
</evidence>
<proteinExistence type="predicted"/>
<dbReference type="Proteomes" id="UP000658258">
    <property type="component" value="Unassembled WGS sequence"/>
</dbReference>
<organism evidence="1 2">
    <name type="scientific">Roseivirga thermotolerans</name>
    <dbReference type="NCBI Taxonomy" id="1758176"/>
    <lineage>
        <taxon>Bacteria</taxon>
        <taxon>Pseudomonadati</taxon>
        <taxon>Bacteroidota</taxon>
        <taxon>Cytophagia</taxon>
        <taxon>Cytophagales</taxon>
        <taxon>Roseivirgaceae</taxon>
        <taxon>Roseivirga</taxon>
    </lineage>
</organism>
<reference evidence="2" key="1">
    <citation type="journal article" date="2019" name="Int. J. Syst. Evol. Microbiol.">
        <title>The Global Catalogue of Microorganisms (GCM) 10K type strain sequencing project: providing services to taxonomists for standard genome sequencing and annotation.</title>
        <authorList>
            <consortium name="The Broad Institute Genomics Platform"/>
            <consortium name="The Broad Institute Genome Sequencing Center for Infectious Disease"/>
            <person name="Wu L."/>
            <person name="Ma J."/>
        </authorList>
    </citation>
    <scope>NUCLEOTIDE SEQUENCE [LARGE SCALE GENOMIC DNA]</scope>
    <source>
        <strain evidence="2">CGMCC 1.15111</strain>
    </source>
</reference>
<dbReference type="SUPFAM" id="SSF159894">
    <property type="entry name" value="YgaC/TfoX-N like"/>
    <property type="match status" value="1"/>
</dbReference>
<dbReference type="EMBL" id="BNAG01000002">
    <property type="protein sequence ID" value="GHE59131.1"/>
    <property type="molecule type" value="Genomic_DNA"/>
</dbReference>
<evidence type="ECO:0008006" key="3">
    <source>
        <dbReference type="Google" id="ProtNLM"/>
    </source>
</evidence>
<name>A0ABQ3I3A2_9BACT</name>
<keyword evidence="2" id="KW-1185">Reference proteome</keyword>
<comment type="caution">
    <text evidence="1">The sequence shown here is derived from an EMBL/GenBank/DDBJ whole genome shotgun (WGS) entry which is preliminary data.</text>
</comment>